<dbReference type="PANTHER" id="PTHR46951:SF2">
    <property type="entry name" value="BED-TYPE DOMAIN-CONTAINING PROTEIN"/>
    <property type="match status" value="1"/>
</dbReference>
<reference evidence="2" key="1">
    <citation type="submission" date="2015-06" db="UniProtKB">
        <authorList>
            <consortium name="EnsemblPlants"/>
        </authorList>
    </citation>
    <scope>IDENTIFICATION</scope>
</reference>
<accession>M8BKV4</accession>
<evidence type="ECO:0000256" key="1">
    <source>
        <dbReference type="SAM" id="MobiDB-lite"/>
    </source>
</evidence>
<name>M8BKV4_AEGTA</name>
<dbReference type="SUPFAM" id="SSF53098">
    <property type="entry name" value="Ribonuclease H-like"/>
    <property type="match status" value="1"/>
</dbReference>
<feature type="compositionally biased region" description="Polar residues" evidence="1">
    <location>
        <begin position="1"/>
        <end position="12"/>
    </location>
</feature>
<dbReference type="PANTHER" id="PTHR46951">
    <property type="entry name" value="BED-TYPE DOMAIN-CONTAINING PROTEIN"/>
    <property type="match status" value="1"/>
</dbReference>
<dbReference type="EnsemblPlants" id="EMT25615">
    <property type="protein sequence ID" value="EMT25615"/>
    <property type="gene ID" value="F775_00933"/>
</dbReference>
<feature type="region of interest" description="Disordered" evidence="1">
    <location>
        <begin position="78"/>
        <end position="113"/>
    </location>
</feature>
<feature type="region of interest" description="Disordered" evidence="1">
    <location>
        <begin position="1"/>
        <end position="23"/>
    </location>
</feature>
<evidence type="ECO:0000313" key="2">
    <source>
        <dbReference type="EnsemblPlants" id="EMT25615"/>
    </source>
</evidence>
<protein>
    <recommendedName>
        <fullName evidence="3">HAT C-terminal dimerisation domain-containing protein</fullName>
    </recommendedName>
</protein>
<feature type="compositionally biased region" description="Low complexity" evidence="1">
    <location>
        <begin position="102"/>
        <end position="113"/>
    </location>
</feature>
<dbReference type="AlphaFoldDB" id="M8BKV4"/>
<organism evidence="2">
    <name type="scientific">Aegilops tauschii</name>
    <name type="common">Tausch's goatgrass</name>
    <name type="synonym">Aegilops squarrosa</name>
    <dbReference type="NCBI Taxonomy" id="37682"/>
    <lineage>
        <taxon>Eukaryota</taxon>
        <taxon>Viridiplantae</taxon>
        <taxon>Streptophyta</taxon>
        <taxon>Embryophyta</taxon>
        <taxon>Tracheophyta</taxon>
        <taxon>Spermatophyta</taxon>
        <taxon>Magnoliopsida</taxon>
        <taxon>Liliopsida</taxon>
        <taxon>Poales</taxon>
        <taxon>Poaceae</taxon>
        <taxon>BOP clade</taxon>
        <taxon>Pooideae</taxon>
        <taxon>Triticodae</taxon>
        <taxon>Triticeae</taxon>
        <taxon>Triticinae</taxon>
        <taxon>Aegilops</taxon>
    </lineage>
</organism>
<proteinExistence type="predicted"/>
<sequence length="384" mass="43571">MVFSAQGPQTSNHGKERHGKTIDEEGSRMSCNYCGEVVCGYSRLEEHLAGIRGNVRPCNLVPDSVRTSLRSSLVDRKKDQMLGKTKRLKQEHDEVPHTNPALQSPQVQQPQLQPTVSNNNRCFVHYQPDLTQAKEITYSSCQPKPKVETSDYFDSQLAKSIGKFFSEAAPEPAMDRAKEEISLNIGDESDFYWCMIDRIWDDYLHSPLHAAGQMLNPRIFYTAGFKPDTEISSGIAACTIQLGKAHYNARKASAQLKVYEKKLGYFDTDPAMQQIMELPQVQWWSTHGARVPDLQTLARRVLSQTCFGATRYNIDCSLSEKLHAEWDEMTLLEQERFQQKEYVHYNSVLARASPLLHGSSLKQHNRVTLVLTGSGRRNKPLGRH</sequence>
<dbReference type="InterPro" id="IPR012337">
    <property type="entry name" value="RNaseH-like_sf"/>
</dbReference>
<evidence type="ECO:0008006" key="3">
    <source>
        <dbReference type="Google" id="ProtNLM"/>
    </source>
</evidence>